<organism evidence="2 3">
    <name type="scientific">Salmonella enterica subsp. enterica serovar Macclesfield str. S-1643</name>
    <dbReference type="NCBI Taxonomy" id="1242107"/>
    <lineage>
        <taxon>Bacteria</taxon>
        <taxon>Pseudomonadati</taxon>
        <taxon>Pseudomonadota</taxon>
        <taxon>Gammaproteobacteria</taxon>
        <taxon>Enterobacterales</taxon>
        <taxon>Enterobacteriaceae</taxon>
        <taxon>Salmonella</taxon>
    </lineage>
</organism>
<keyword evidence="2" id="KW-0614">Plasmid</keyword>
<evidence type="ECO:0000313" key="2">
    <source>
        <dbReference type="EMBL" id="ASG19203.1"/>
    </source>
</evidence>
<keyword evidence="1" id="KW-1133">Transmembrane helix</keyword>
<reference evidence="2 3" key="1">
    <citation type="submission" date="2017-06" db="EMBL/GenBank/DDBJ databases">
        <title>Salmonella reference genomes for public health.</title>
        <authorList>
            <person name="Robertson J."/>
            <person name="Yoshida C."/>
            <person name="Gurnik S."/>
            <person name="Nash J."/>
        </authorList>
    </citation>
    <scope>NUCLEOTIDE SEQUENCE [LARGE SCALE GENOMIC DNA]</scope>
    <source>
        <strain evidence="2 3">S-1643</strain>
        <plasmid evidence="3">Plasmid unnamed1</plasmid>
    </source>
</reference>
<keyword evidence="1" id="KW-0472">Membrane</keyword>
<gene>
    <name evidence="2" type="ORF">LFZ25_25745</name>
</gene>
<feature type="transmembrane region" description="Helical" evidence="1">
    <location>
        <begin position="38"/>
        <end position="61"/>
    </location>
</feature>
<keyword evidence="1" id="KW-0812">Transmembrane</keyword>
<name>A0A241PY56_SALET</name>
<dbReference type="EMBL" id="CP022118">
    <property type="protein sequence ID" value="ASG19203.1"/>
    <property type="molecule type" value="Genomic_DNA"/>
</dbReference>
<evidence type="ECO:0000256" key="1">
    <source>
        <dbReference type="SAM" id="Phobius"/>
    </source>
</evidence>
<dbReference type="RefSeq" id="WP_088731576.1">
    <property type="nucleotide sequence ID" value="NZ_CP022118.1"/>
</dbReference>
<proteinExistence type="predicted"/>
<evidence type="ECO:0000313" key="3">
    <source>
        <dbReference type="Proteomes" id="UP000197157"/>
    </source>
</evidence>
<protein>
    <submittedName>
        <fullName evidence="2">Uncharacterized protein</fullName>
    </submittedName>
</protein>
<accession>A0A241PY56</accession>
<geneLocation type="plasmid" evidence="2">
    <name>unnamed1</name>
</geneLocation>
<dbReference type="AlphaFoldDB" id="A0A241PY56"/>
<sequence>MFSGFSFSTHYRLVFVNKQTGKIVLKISAGTGYPYVKYWQWAAVFYDSGGGIMLLFMSTFVTGIDGMTRIIAVLYSSVTCPLQCTAGMDSLFGDVIKLCLLLVNILNIACISET</sequence>
<dbReference type="Proteomes" id="UP000197157">
    <property type="component" value="Plasmid unnamed1"/>
</dbReference>